<dbReference type="PANTHER" id="PTHR11739:SF4">
    <property type="entry name" value="CITRATE SYNTHASE, PEROXISOMAL"/>
    <property type="match status" value="1"/>
</dbReference>
<organism evidence="5 6">
    <name type="scientific">Bosea minatitlanensis</name>
    <dbReference type="NCBI Taxonomy" id="128782"/>
    <lineage>
        <taxon>Bacteria</taxon>
        <taxon>Pseudomonadati</taxon>
        <taxon>Pseudomonadota</taxon>
        <taxon>Alphaproteobacteria</taxon>
        <taxon>Hyphomicrobiales</taxon>
        <taxon>Boseaceae</taxon>
        <taxon>Bosea</taxon>
    </lineage>
</organism>
<dbReference type="GO" id="GO:0016829">
    <property type="term" value="F:lyase activity"/>
    <property type="evidence" value="ECO:0007669"/>
    <property type="project" value="UniProtKB-KW"/>
</dbReference>
<dbReference type="EC" id="2.3.3.16" evidence="3"/>
<evidence type="ECO:0000313" key="5">
    <source>
        <dbReference type="EMBL" id="MFC5293002.1"/>
    </source>
</evidence>
<evidence type="ECO:0000256" key="3">
    <source>
        <dbReference type="ARBA" id="ARBA00012972"/>
    </source>
</evidence>
<dbReference type="InterPro" id="IPR016143">
    <property type="entry name" value="Citrate_synth-like_sm_a-sub"/>
</dbReference>
<dbReference type="Pfam" id="PF00285">
    <property type="entry name" value="Citrate_synt"/>
    <property type="match status" value="1"/>
</dbReference>
<keyword evidence="4" id="KW-0808">Transferase</keyword>
<reference evidence="6" key="1">
    <citation type="journal article" date="2019" name="Int. J. Syst. Evol. Microbiol.">
        <title>The Global Catalogue of Microorganisms (GCM) 10K type strain sequencing project: providing services to taxonomists for standard genome sequencing and annotation.</title>
        <authorList>
            <consortium name="The Broad Institute Genomics Platform"/>
            <consortium name="The Broad Institute Genome Sequencing Center for Infectious Disease"/>
            <person name="Wu L."/>
            <person name="Ma J."/>
        </authorList>
    </citation>
    <scope>NUCLEOTIDE SEQUENCE [LARGE SCALE GENOMIC DNA]</scope>
    <source>
        <strain evidence="6">CGMCC 1.15643</strain>
    </source>
</reference>
<comment type="caution">
    <text evidence="5">The sequence shown here is derived from an EMBL/GenBank/DDBJ whole genome shotgun (WGS) entry which is preliminary data.</text>
</comment>
<accession>A0ABW0F1F8</accession>
<protein>
    <recommendedName>
        <fullName evidence="3">citrate synthase (unknown stereospecificity)</fullName>
        <ecNumber evidence="3">2.3.3.16</ecNumber>
    </recommendedName>
</protein>
<dbReference type="Proteomes" id="UP001595976">
    <property type="component" value="Unassembled WGS sequence"/>
</dbReference>
<keyword evidence="6" id="KW-1185">Reference proteome</keyword>
<dbReference type="EMBL" id="JBHSLI010000003">
    <property type="protein sequence ID" value="MFC5293002.1"/>
    <property type="molecule type" value="Genomic_DNA"/>
</dbReference>
<dbReference type="InterPro" id="IPR036969">
    <property type="entry name" value="Citrate_synthase_sf"/>
</dbReference>
<dbReference type="RefSeq" id="WP_260348532.1">
    <property type="nucleotide sequence ID" value="NZ_JAOAOS010000006.1"/>
</dbReference>
<dbReference type="NCBIfam" id="NF004868">
    <property type="entry name" value="PRK06224.1-5"/>
    <property type="match status" value="1"/>
</dbReference>
<comment type="similarity">
    <text evidence="2">Belongs to the citrate synthase family.</text>
</comment>
<evidence type="ECO:0000313" key="6">
    <source>
        <dbReference type="Proteomes" id="UP001595976"/>
    </source>
</evidence>
<dbReference type="CDD" id="cd06100">
    <property type="entry name" value="CCL_ACL-C"/>
    <property type="match status" value="1"/>
</dbReference>
<dbReference type="InterPro" id="IPR016142">
    <property type="entry name" value="Citrate_synth-like_lrg_a-sub"/>
</dbReference>
<evidence type="ECO:0000256" key="4">
    <source>
        <dbReference type="ARBA" id="ARBA00022679"/>
    </source>
</evidence>
<comment type="pathway">
    <text evidence="1">Carbohydrate metabolism; tricarboxylic acid cycle; isocitrate from oxaloacetate: step 1/2.</text>
</comment>
<keyword evidence="5" id="KW-0456">Lyase</keyword>
<gene>
    <name evidence="5" type="ORF">ACFPK2_08360</name>
</gene>
<name>A0ABW0F1F8_9HYPH</name>
<proteinExistence type="inferred from homology"/>
<dbReference type="SUPFAM" id="SSF48256">
    <property type="entry name" value="Citrate synthase"/>
    <property type="match status" value="1"/>
</dbReference>
<dbReference type="InterPro" id="IPR002020">
    <property type="entry name" value="Citrate_synthase"/>
</dbReference>
<dbReference type="PANTHER" id="PTHR11739">
    <property type="entry name" value="CITRATE SYNTHASE"/>
    <property type="match status" value="1"/>
</dbReference>
<dbReference type="Gene3D" id="1.10.230.10">
    <property type="entry name" value="Cytochrome P450-Terp, domain 2"/>
    <property type="match status" value="1"/>
</dbReference>
<evidence type="ECO:0000256" key="1">
    <source>
        <dbReference type="ARBA" id="ARBA00004751"/>
    </source>
</evidence>
<sequence>MTQPMTTGLCQATSDKVVLRGHDLSKDIMGTMSFAEAFFLLVVGRRLDPGGVRVLDAVLVALMEHGMTPQAIATRMIYLAAPDSLQGAIAAGLLGVGGQFAGTMQETASLLARIVSAPVGEEAAREIVREHRHAKKGIPGFGHHLHKPDDPRSLRLFAIAQEGAVAGAHIAAIQLLSRELDAASGRHLTINATGAIAAVLMDLGFPASLMRGVAVVSRSAGLVAQIGEEEANPIANRLWRKIEEDVAYKPS</sequence>
<dbReference type="Gene3D" id="1.10.580.10">
    <property type="entry name" value="Citrate Synthase, domain 1"/>
    <property type="match status" value="1"/>
</dbReference>
<evidence type="ECO:0000256" key="2">
    <source>
        <dbReference type="ARBA" id="ARBA00010566"/>
    </source>
</evidence>